<dbReference type="EMBL" id="BAABME010000452">
    <property type="protein sequence ID" value="GAA0142894.1"/>
    <property type="molecule type" value="Genomic_DNA"/>
</dbReference>
<evidence type="ECO:0000313" key="2">
    <source>
        <dbReference type="EMBL" id="GAA0142894.1"/>
    </source>
</evidence>
<name>A0AAV3NUH5_LITER</name>
<reference evidence="2 3" key="1">
    <citation type="submission" date="2024-01" db="EMBL/GenBank/DDBJ databases">
        <title>The complete chloroplast genome sequence of Lithospermum erythrorhizon: insights into the phylogenetic relationship among Boraginaceae species and the maternal lineages of purple gromwells.</title>
        <authorList>
            <person name="Okada T."/>
            <person name="Watanabe K."/>
        </authorList>
    </citation>
    <scope>NUCLEOTIDE SEQUENCE [LARGE SCALE GENOMIC DNA]</scope>
</reference>
<keyword evidence="3" id="KW-1185">Reference proteome</keyword>
<feature type="domain" description="Aminotransferase-like plant mobile" evidence="1">
    <location>
        <begin position="98"/>
        <end position="254"/>
    </location>
</feature>
<dbReference type="PANTHER" id="PTHR36607:SF20">
    <property type="entry name" value="AMINOTRANSFERASE-LIKE PLANT MOBILE DOMAIN-CONTAINING PROTEIN"/>
    <property type="match status" value="1"/>
</dbReference>
<protein>
    <recommendedName>
        <fullName evidence="1">Aminotransferase-like plant mobile domain-containing protein</fullName>
    </recommendedName>
</protein>
<proteinExistence type="predicted"/>
<evidence type="ECO:0000313" key="3">
    <source>
        <dbReference type="Proteomes" id="UP001454036"/>
    </source>
</evidence>
<dbReference type="PANTHER" id="PTHR36607">
    <property type="entry name" value="1,2-DIHYDROXY-3-KETO-5-METHYLTHIOPENTENE DIOXYGENASE 4"/>
    <property type="match status" value="1"/>
</dbReference>
<dbReference type="InterPro" id="IPR019557">
    <property type="entry name" value="AminoTfrase-like_pln_mobile"/>
</dbReference>
<dbReference type="Proteomes" id="UP001454036">
    <property type="component" value="Unassembled WGS sequence"/>
</dbReference>
<accession>A0AAV3NUH5</accession>
<comment type="caution">
    <text evidence="2">The sequence shown here is derived from an EMBL/GenBank/DDBJ whole genome shotgun (WGS) entry which is preliminary data.</text>
</comment>
<organism evidence="2 3">
    <name type="scientific">Lithospermum erythrorhizon</name>
    <name type="common">Purple gromwell</name>
    <name type="synonym">Lithospermum officinale var. erythrorhizon</name>
    <dbReference type="NCBI Taxonomy" id="34254"/>
    <lineage>
        <taxon>Eukaryota</taxon>
        <taxon>Viridiplantae</taxon>
        <taxon>Streptophyta</taxon>
        <taxon>Embryophyta</taxon>
        <taxon>Tracheophyta</taxon>
        <taxon>Spermatophyta</taxon>
        <taxon>Magnoliopsida</taxon>
        <taxon>eudicotyledons</taxon>
        <taxon>Gunneridae</taxon>
        <taxon>Pentapetalae</taxon>
        <taxon>asterids</taxon>
        <taxon>lamiids</taxon>
        <taxon>Boraginales</taxon>
        <taxon>Boraginaceae</taxon>
        <taxon>Boraginoideae</taxon>
        <taxon>Lithospermeae</taxon>
        <taxon>Lithospermum</taxon>
    </lineage>
</organism>
<dbReference type="AlphaFoldDB" id="A0AAV3NUH5"/>
<gene>
    <name evidence="2" type="ORF">LIER_03694</name>
</gene>
<sequence>MVKFETIRGTEFSTLRIVGPDEDKVTTLTAYDPLYRGYATQWPILRSSNSDRNRSCFWSCKVSRSLDKGNFDYISSYWEWIEDMLIRCGAMLVEAYLIEAVQASLCVYDFSDEFLNAFCEHWCPSTNTLIIHLGELSISMWDLMDLGGLSVMGRLFDEVIPTTECLSRSIVLGMLRHPFDTMGVDAGLEEEVYYASFLSCWLCVFVLPNEPLDFIRAGVFKMAMANGYSVSLAPTVLSCTYRSLSQISLSDTPSIAPECFLAHYVFGWMGSYLHDQHIATNRLDGP</sequence>
<dbReference type="Pfam" id="PF10536">
    <property type="entry name" value="PMD"/>
    <property type="match status" value="1"/>
</dbReference>
<evidence type="ECO:0000259" key="1">
    <source>
        <dbReference type="Pfam" id="PF10536"/>
    </source>
</evidence>